<name>A0ABN2UWH7_9ACTN</name>
<organism evidence="1 2">
    <name type="scientific">Catenulispora yoronensis</name>
    <dbReference type="NCBI Taxonomy" id="450799"/>
    <lineage>
        <taxon>Bacteria</taxon>
        <taxon>Bacillati</taxon>
        <taxon>Actinomycetota</taxon>
        <taxon>Actinomycetes</taxon>
        <taxon>Catenulisporales</taxon>
        <taxon>Catenulisporaceae</taxon>
        <taxon>Catenulispora</taxon>
    </lineage>
</organism>
<evidence type="ECO:0000313" key="1">
    <source>
        <dbReference type="EMBL" id="GAA2044964.1"/>
    </source>
</evidence>
<sequence length="241" mass="24862">MSALYPTPSPPATAWLATLRATLANLVGQVPGGPPVDPESLAAHVESAAPEAAEVGAEVLAETLREYGSTISGLTAAFGLRPAAIVVALGRGEELGELDPVVAQALDQVPELAALTSSGTVVIAKDGRATTLIAATTVGPALGPLRLDWPDRDDVWLCAVPSGAGPLAAARAALARILPQAGVPRSELRAVPDTHPQTLHVALRTVDPAADPELVMARLEGWRTAVEQLHRGDVAIHWEQA</sequence>
<dbReference type="RefSeq" id="WP_344668648.1">
    <property type="nucleotide sequence ID" value="NZ_BAAAQN010000038.1"/>
</dbReference>
<reference evidence="1 2" key="1">
    <citation type="journal article" date="2019" name="Int. J. Syst. Evol. Microbiol.">
        <title>The Global Catalogue of Microorganisms (GCM) 10K type strain sequencing project: providing services to taxonomists for standard genome sequencing and annotation.</title>
        <authorList>
            <consortium name="The Broad Institute Genomics Platform"/>
            <consortium name="The Broad Institute Genome Sequencing Center for Infectious Disease"/>
            <person name="Wu L."/>
            <person name="Ma J."/>
        </authorList>
    </citation>
    <scope>NUCLEOTIDE SEQUENCE [LARGE SCALE GENOMIC DNA]</scope>
    <source>
        <strain evidence="1 2">JCM 16014</strain>
    </source>
</reference>
<evidence type="ECO:0000313" key="2">
    <source>
        <dbReference type="Proteomes" id="UP001500751"/>
    </source>
</evidence>
<evidence type="ECO:0008006" key="3">
    <source>
        <dbReference type="Google" id="ProtNLM"/>
    </source>
</evidence>
<gene>
    <name evidence="1" type="ORF">GCM10009839_55960</name>
</gene>
<dbReference type="EMBL" id="BAAAQN010000038">
    <property type="protein sequence ID" value="GAA2044964.1"/>
    <property type="molecule type" value="Genomic_DNA"/>
</dbReference>
<proteinExistence type="predicted"/>
<keyword evidence="2" id="KW-1185">Reference proteome</keyword>
<comment type="caution">
    <text evidence="1">The sequence shown here is derived from an EMBL/GenBank/DDBJ whole genome shotgun (WGS) entry which is preliminary data.</text>
</comment>
<dbReference type="Proteomes" id="UP001500751">
    <property type="component" value="Unassembled WGS sequence"/>
</dbReference>
<protein>
    <recommendedName>
        <fullName evidence="3">ACT domain-containing protein</fullName>
    </recommendedName>
</protein>
<accession>A0ABN2UWH7</accession>